<dbReference type="Gramene" id="rna3204">
    <property type="protein sequence ID" value="RHN79415.1"/>
    <property type="gene ID" value="gene3204"/>
</dbReference>
<dbReference type="EMBL" id="BT138738">
    <property type="protein sequence ID" value="AFK38533.1"/>
    <property type="molecule type" value="mRNA"/>
</dbReference>
<dbReference type="Proteomes" id="UP000265566">
    <property type="component" value="Chromosome 1"/>
</dbReference>
<gene>
    <name evidence="2" type="ORF">MtrunA17_Chr1g0177111</name>
</gene>
<protein>
    <recommendedName>
        <fullName evidence="4">RNase H type-1 domain-containing protein</fullName>
    </recommendedName>
</protein>
<reference evidence="2" key="3">
    <citation type="journal article" date="2018" name="Nat. Plants">
        <title>Whole-genome landscape of Medicago truncatula symbiotic genes.</title>
        <authorList>
            <person name="Pecrix Y."/>
            <person name="Gamas P."/>
            <person name="Carrere S."/>
        </authorList>
    </citation>
    <scope>NUCLEOTIDE SEQUENCE</scope>
    <source>
        <tissue evidence="2">Leaves</tissue>
    </source>
</reference>
<evidence type="ECO:0000313" key="3">
    <source>
        <dbReference type="Proteomes" id="UP000265566"/>
    </source>
</evidence>
<name>I3SE41_MEDTR</name>
<dbReference type="AlphaFoldDB" id="I3SE41"/>
<accession>I3SE41</accession>
<organism evidence="1">
    <name type="scientific">Medicago truncatula</name>
    <name type="common">Barrel medic</name>
    <name type="synonym">Medicago tribuloides</name>
    <dbReference type="NCBI Taxonomy" id="3880"/>
    <lineage>
        <taxon>Eukaryota</taxon>
        <taxon>Viridiplantae</taxon>
        <taxon>Streptophyta</taxon>
        <taxon>Embryophyta</taxon>
        <taxon>Tracheophyta</taxon>
        <taxon>Spermatophyta</taxon>
        <taxon>Magnoliopsida</taxon>
        <taxon>eudicotyledons</taxon>
        <taxon>Gunneridae</taxon>
        <taxon>Pentapetalae</taxon>
        <taxon>rosids</taxon>
        <taxon>fabids</taxon>
        <taxon>Fabales</taxon>
        <taxon>Fabaceae</taxon>
        <taxon>Papilionoideae</taxon>
        <taxon>50 kb inversion clade</taxon>
        <taxon>NPAAA clade</taxon>
        <taxon>Hologalegina</taxon>
        <taxon>IRL clade</taxon>
        <taxon>Trifolieae</taxon>
        <taxon>Medicago</taxon>
    </lineage>
</organism>
<evidence type="ECO:0008006" key="4">
    <source>
        <dbReference type="Google" id="ProtNLM"/>
    </source>
</evidence>
<reference evidence="3" key="2">
    <citation type="journal article" date="2018" name="Nat. Plants">
        <title>Whole-genome landscape of Medicago truncatula symbiotic genes.</title>
        <authorList>
            <person name="Pecrix Y."/>
            <person name="Staton S.E."/>
            <person name="Sallet E."/>
            <person name="Lelandais-Briere C."/>
            <person name="Moreau S."/>
            <person name="Carrere S."/>
            <person name="Blein T."/>
            <person name="Jardinaud M.F."/>
            <person name="Latrasse D."/>
            <person name="Zouine M."/>
            <person name="Zahm M."/>
            <person name="Kreplak J."/>
            <person name="Mayjonade B."/>
            <person name="Satge C."/>
            <person name="Perez M."/>
            <person name="Cauet S."/>
            <person name="Marande W."/>
            <person name="Chantry-Darmon C."/>
            <person name="Lopez-Roques C."/>
            <person name="Bouchez O."/>
            <person name="Berard A."/>
            <person name="Debelle F."/>
            <person name="Munos S."/>
            <person name="Bendahmane A."/>
            <person name="Berges H."/>
            <person name="Niebel A."/>
            <person name="Buitink J."/>
            <person name="Frugier F."/>
            <person name="Benhamed M."/>
            <person name="Crespi M."/>
            <person name="Gouzy J."/>
            <person name="Gamas P."/>
        </authorList>
    </citation>
    <scope>NUCLEOTIDE SEQUENCE [LARGE SCALE GENOMIC DNA]</scope>
    <source>
        <strain evidence="3">cv. Jemalong A17</strain>
    </source>
</reference>
<reference evidence="1" key="1">
    <citation type="submission" date="2012-05" db="EMBL/GenBank/DDBJ databases">
        <authorList>
            <person name="Krishnakumar V."/>
            <person name="Cheung F."/>
            <person name="Xiao Y."/>
            <person name="Chan A."/>
            <person name="Moskal W.A."/>
            <person name="Town C.D."/>
        </authorList>
    </citation>
    <scope>NUCLEOTIDE SEQUENCE</scope>
</reference>
<sequence>MLVQAVMHHIPVQISAVRWTPPVGNSFKLNVDVAGQNSDEKWELAAVIRYTEGMVVAVKCCCILASQESDMAEGLDCLRDWNLQRICCF</sequence>
<evidence type="ECO:0000313" key="2">
    <source>
        <dbReference type="EMBL" id="RHN79415.1"/>
    </source>
</evidence>
<evidence type="ECO:0000313" key="1">
    <source>
        <dbReference type="EMBL" id="AFK38533.1"/>
    </source>
</evidence>
<proteinExistence type="evidence at transcript level"/>
<dbReference type="EMBL" id="PSQE01000001">
    <property type="protein sequence ID" value="RHN79415.1"/>
    <property type="molecule type" value="Genomic_DNA"/>
</dbReference>